<dbReference type="GO" id="GO:0004372">
    <property type="term" value="F:glycine hydroxymethyltransferase activity"/>
    <property type="evidence" value="ECO:0007669"/>
    <property type="project" value="UniProtKB-UniRule"/>
</dbReference>
<dbReference type="InterPro" id="IPR049943">
    <property type="entry name" value="Ser_HO-MeTrfase-like"/>
</dbReference>
<dbReference type="CDD" id="cd00378">
    <property type="entry name" value="SHMT"/>
    <property type="match status" value="1"/>
</dbReference>
<dbReference type="GO" id="GO:0032259">
    <property type="term" value="P:methylation"/>
    <property type="evidence" value="ECO:0007669"/>
    <property type="project" value="UniProtKB-KW"/>
</dbReference>
<dbReference type="OrthoDB" id="5821at2157"/>
<dbReference type="SUPFAM" id="SSF53383">
    <property type="entry name" value="PLP-dependent transferases"/>
    <property type="match status" value="1"/>
</dbReference>
<evidence type="ECO:0000256" key="7">
    <source>
        <dbReference type="ARBA" id="ARBA00022563"/>
    </source>
</evidence>
<feature type="modified residue" description="N6-(pyridoxal phosphate)lysine" evidence="11 12">
    <location>
        <position position="226"/>
    </location>
</feature>
<feature type="domain" description="Serine hydroxymethyltransferase-like" evidence="13">
    <location>
        <begin position="5"/>
        <end position="381"/>
    </location>
</feature>
<keyword evidence="14" id="KW-0456">Lyase</keyword>
<keyword evidence="15" id="KW-1185">Reference proteome</keyword>
<evidence type="ECO:0000256" key="4">
    <source>
        <dbReference type="ARBA" id="ARBA00006376"/>
    </source>
</evidence>
<dbReference type="Gene3D" id="3.90.1150.10">
    <property type="entry name" value="Aspartate Aminotransferase, domain 1"/>
    <property type="match status" value="1"/>
</dbReference>
<proteinExistence type="inferred from homology"/>
<comment type="pathway">
    <text evidence="11">One-carbon metabolism; tetrahydrofolate interconversion.</text>
</comment>
<dbReference type="Gene3D" id="3.40.640.10">
    <property type="entry name" value="Type I PLP-dependent aspartate aminotransferase-like (Major domain)"/>
    <property type="match status" value="1"/>
</dbReference>
<comment type="pathway">
    <text evidence="11">Amino-acid biosynthesis; glycine biosynthesis; glycine from L-serine: step 1/1.</text>
</comment>
<comment type="function">
    <text evidence="11">Catalyzes the reversible interconversion of serine and glycine with tetrahydrofolate (THF) serving as the one-carbon carrier. Also exhibits THF-independent aldolase activity toward beta-hydroxyamino acids, producing glycine and aldehydes, via a retro-aldol mechanism.</text>
</comment>
<dbReference type="InterPro" id="IPR015424">
    <property type="entry name" value="PyrdxlP-dep_Trfase"/>
</dbReference>
<dbReference type="PANTHER" id="PTHR11680:SF35">
    <property type="entry name" value="SERINE HYDROXYMETHYLTRANSFERASE 1"/>
    <property type="match status" value="1"/>
</dbReference>
<evidence type="ECO:0000256" key="11">
    <source>
        <dbReference type="HAMAP-Rule" id="MF_00051"/>
    </source>
</evidence>
<dbReference type="AlphaFoldDB" id="A0A0E3L832"/>
<keyword evidence="14" id="KW-0489">Methyltransferase</keyword>
<feature type="binding site" evidence="11">
    <location>
        <position position="117"/>
    </location>
    <ligand>
        <name>(6S)-5,6,7,8-tetrahydrofolate</name>
        <dbReference type="ChEBI" id="CHEBI:57453"/>
    </ligand>
</feature>
<dbReference type="Proteomes" id="UP000033111">
    <property type="component" value="Chromosome"/>
</dbReference>
<dbReference type="InterPro" id="IPR015421">
    <property type="entry name" value="PyrdxlP-dep_Trfase_major"/>
</dbReference>
<evidence type="ECO:0000256" key="6">
    <source>
        <dbReference type="ARBA" id="ARBA00022490"/>
    </source>
</evidence>
<dbReference type="GeneID" id="24859890"/>
<dbReference type="InterPro" id="IPR039429">
    <property type="entry name" value="SHMT-like_dom"/>
</dbReference>
<feature type="binding site" evidence="11">
    <location>
        <begin position="121"/>
        <end position="123"/>
    </location>
    <ligand>
        <name>(6S)-5,6,7,8-tetrahydrofolate</name>
        <dbReference type="ChEBI" id="CHEBI:57453"/>
    </ligand>
</feature>
<feature type="binding site" evidence="11">
    <location>
        <begin position="350"/>
        <end position="352"/>
    </location>
    <ligand>
        <name>(6S)-5,6,7,8-tetrahydrofolate</name>
        <dbReference type="ChEBI" id="CHEBI:57453"/>
    </ligand>
</feature>
<dbReference type="PIRSF" id="PIRSF000412">
    <property type="entry name" value="SHMT"/>
    <property type="match status" value="1"/>
</dbReference>
<dbReference type="HAMAP" id="MF_00051">
    <property type="entry name" value="SHMT"/>
    <property type="match status" value="1"/>
</dbReference>
<name>A0A0E3L832_9EURY</name>
<dbReference type="GO" id="GO:0008168">
    <property type="term" value="F:methyltransferase activity"/>
    <property type="evidence" value="ECO:0007669"/>
    <property type="project" value="UniProtKB-KW"/>
</dbReference>
<dbReference type="GO" id="GO:0019264">
    <property type="term" value="P:glycine biosynthetic process from serine"/>
    <property type="evidence" value="ECO:0007669"/>
    <property type="project" value="UniProtKB-UniRule"/>
</dbReference>
<evidence type="ECO:0000256" key="5">
    <source>
        <dbReference type="ARBA" id="ARBA00011738"/>
    </source>
</evidence>
<comment type="subunit">
    <text evidence="5 11">Homodimer.</text>
</comment>
<dbReference type="NCBIfam" id="NF000586">
    <property type="entry name" value="PRK00011.1"/>
    <property type="match status" value="1"/>
</dbReference>
<dbReference type="KEGG" id="msw:MSSIT_1097"/>
<evidence type="ECO:0000313" key="14">
    <source>
        <dbReference type="EMBL" id="AKB27816.1"/>
    </source>
</evidence>
<keyword evidence="10 11" id="KW-0663">Pyridoxal phosphate</keyword>
<dbReference type="PROSITE" id="PS00096">
    <property type="entry name" value="SHMT"/>
    <property type="match status" value="1"/>
</dbReference>
<evidence type="ECO:0000256" key="8">
    <source>
        <dbReference type="ARBA" id="ARBA00022605"/>
    </source>
</evidence>
<dbReference type="UniPathway" id="UPA00193"/>
<evidence type="ECO:0000256" key="10">
    <source>
        <dbReference type="ARBA" id="ARBA00022898"/>
    </source>
</evidence>
<evidence type="ECO:0000256" key="2">
    <source>
        <dbReference type="ARBA" id="ARBA00001933"/>
    </source>
</evidence>
<feature type="binding site" evidence="11">
    <location>
        <position position="241"/>
    </location>
    <ligand>
        <name>(6S)-5,6,7,8-tetrahydrofolate</name>
        <dbReference type="ChEBI" id="CHEBI:57453"/>
    </ligand>
</feature>
<dbReference type="InterPro" id="IPR001085">
    <property type="entry name" value="Ser_HO-MeTrfase"/>
</dbReference>
<reference evidence="14 15" key="1">
    <citation type="submission" date="2014-07" db="EMBL/GenBank/DDBJ databases">
        <title>Methanogenic archaea and the global carbon cycle.</title>
        <authorList>
            <person name="Henriksen J.R."/>
            <person name="Luke J."/>
            <person name="Reinhart S."/>
            <person name="Benedict M.N."/>
            <person name="Youngblut N.D."/>
            <person name="Metcalf M.E."/>
            <person name="Whitaker R.J."/>
            <person name="Metcalf W.W."/>
        </authorList>
    </citation>
    <scope>NUCLEOTIDE SEQUENCE [LARGE SCALE GENOMIC DNA]</scope>
    <source>
        <strain evidence="14 15">T4/M</strain>
    </source>
</reference>
<dbReference type="EMBL" id="CP009506">
    <property type="protein sequence ID" value="AKB27816.1"/>
    <property type="molecule type" value="Genomic_DNA"/>
</dbReference>
<keyword evidence="9 11" id="KW-0808">Transferase</keyword>
<dbReference type="FunFam" id="3.40.640.10:FF:000001">
    <property type="entry name" value="Serine hydroxymethyltransferase"/>
    <property type="match status" value="1"/>
</dbReference>
<sequence>MSYIEKIDPELFEAIEKEADRQEHKLNLIASENYASRAVMEAQGSIMTNKYAEGYSGKRYYGGCDFVDVAENLAIARAKEIFGAKYVNVQPHSGSGANMAVYFSVLQPGDTIMSMDLSHGGHLSHGSPVSFSGKLYNIVPYGVSKETEALDYDELLKLAKECKPKMIVCGASAYPREIDFKKFREIADEVGAYLLADIAHIAGLVVAGVHPSPVPYADFVTTTTHKTLRGPRGGMIISKTEELAIGVNKAVFPGIQGGPLMHVIAAKAVAFKEAMSEKFRQDQTQTIKNAKVLCACLREKGFDIVSGGTDNHLMLVNLNNMNITGKDAEAAMSKAGIIANKNTVPFETRSPFITSGVRLGTPACTTRGMKEKEMELVADYIETAIKNAGNDALLSEVNAKVRDLCSRFPVYS</sequence>
<evidence type="ECO:0000256" key="12">
    <source>
        <dbReference type="PIRSR" id="PIRSR000412-50"/>
    </source>
</evidence>
<protein>
    <recommendedName>
        <fullName evidence="11">Serine hydroxymethyltransferase</fullName>
        <shortName evidence="11">SHMT</shortName>
        <shortName evidence="11">Serine methylase</shortName>
        <ecNumber evidence="11">2.1.2.1</ecNumber>
    </recommendedName>
</protein>
<keyword evidence="8 11" id="KW-0028">Amino-acid biosynthesis</keyword>
<keyword evidence="7 11" id="KW-0554">One-carbon metabolism</keyword>
<dbReference type="RefSeq" id="WP_048170761.1">
    <property type="nucleotide sequence ID" value="NZ_CP009506.1"/>
</dbReference>
<dbReference type="EC" id="2.1.2.1" evidence="11"/>
<comment type="catalytic activity">
    <reaction evidence="1 11">
        <text>(6R)-5,10-methylene-5,6,7,8-tetrahydrofolate + glycine + H2O = (6S)-5,6,7,8-tetrahydrofolate + L-serine</text>
        <dbReference type="Rhea" id="RHEA:15481"/>
        <dbReference type="ChEBI" id="CHEBI:15377"/>
        <dbReference type="ChEBI" id="CHEBI:15636"/>
        <dbReference type="ChEBI" id="CHEBI:33384"/>
        <dbReference type="ChEBI" id="CHEBI:57305"/>
        <dbReference type="ChEBI" id="CHEBI:57453"/>
        <dbReference type="EC" id="2.1.2.1"/>
    </reaction>
</comment>
<evidence type="ECO:0000259" key="13">
    <source>
        <dbReference type="Pfam" id="PF00464"/>
    </source>
</evidence>
<evidence type="ECO:0000256" key="9">
    <source>
        <dbReference type="ARBA" id="ARBA00022679"/>
    </source>
</evidence>
<dbReference type="GO" id="GO:0016829">
    <property type="term" value="F:lyase activity"/>
    <property type="evidence" value="ECO:0007669"/>
    <property type="project" value="UniProtKB-KW"/>
</dbReference>
<dbReference type="FunFam" id="3.90.1150.10:FF:000003">
    <property type="entry name" value="Serine hydroxymethyltransferase"/>
    <property type="match status" value="1"/>
</dbReference>
<comment type="similarity">
    <text evidence="4 11">Belongs to the SHMT family.</text>
</comment>
<dbReference type="GO" id="GO:0035999">
    <property type="term" value="P:tetrahydrofolate interconversion"/>
    <property type="evidence" value="ECO:0007669"/>
    <property type="project" value="UniProtKB-UniRule"/>
</dbReference>
<dbReference type="GO" id="GO:0030170">
    <property type="term" value="F:pyridoxal phosphate binding"/>
    <property type="evidence" value="ECO:0007669"/>
    <property type="project" value="UniProtKB-UniRule"/>
</dbReference>
<gene>
    <name evidence="11" type="primary">glyA</name>
    <name evidence="14" type="ORF">MSSIT_1097</name>
</gene>
<dbReference type="Pfam" id="PF00464">
    <property type="entry name" value="SHMT"/>
    <property type="match status" value="1"/>
</dbReference>
<dbReference type="PANTHER" id="PTHR11680">
    <property type="entry name" value="SERINE HYDROXYMETHYLTRANSFERASE"/>
    <property type="match status" value="1"/>
</dbReference>
<evidence type="ECO:0000256" key="3">
    <source>
        <dbReference type="ARBA" id="ARBA00004496"/>
    </source>
</evidence>
<dbReference type="InterPro" id="IPR015422">
    <property type="entry name" value="PyrdxlP-dep_Trfase_small"/>
</dbReference>
<feature type="site" description="Plays an important role in substrate specificity" evidence="11">
    <location>
        <position position="225"/>
    </location>
</feature>
<comment type="subcellular location">
    <subcellularLocation>
        <location evidence="3 11">Cytoplasm</location>
    </subcellularLocation>
</comment>
<evidence type="ECO:0000313" key="15">
    <source>
        <dbReference type="Proteomes" id="UP000033111"/>
    </source>
</evidence>
<organism evidence="14 15">
    <name type="scientific">Methanosarcina siciliae T4/M</name>
    <dbReference type="NCBI Taxonomy" id="1434120"/>
    <lineage>
        <taxon>Archaea</taxon>
        <taxon>Methanobacteriati</taxon>
        <taxon>Methanobacteriota</taxon>
        <taxon>Stenosarchaea group</taxon>
        <taxon>Methanomicrobia</taxon>
        <taxon>Methanosarcinales</taxon>
        <taxon>Methanosarcinaceae</taxon>
        <taxon>Methanosarcina</taxon>
    </lineage>
</organism>
<dbReference type="HOGENOM" id="CLU_022477_2_1_2"/>
<evidence type="ECO:0000256" key="1">
    <source>
        <dbReference type="ARBA" id="ARBA00001528"/>
    </source>
</evidence>
<dbReference type="GO" id="GO:0005737">
    <property type="term" value="C:cytoplasm"/>
    <property type="evidence" value="ECO:0007669"/>
    <property type="project" value="UniProtKB-SubCell"/>
</dbReference>
<dbReference type="PATRIC" id="fig|1434120.4.peg.1392"/>
<comment type="cofactor">
    <cofactor evidence="2 11 12">
        <name>pyridoxal 5'-phosphate</name>
        <dbReference type="ChEBI" id="CHEBI:597326"/>
    </cofactor>
</comment>
<dbReference type="UniPathway" id="UPA00288">
    <property type="reaction ID" value="UER01023"/>
</dbReference>
<keyword evidence="6 11" id="KW-0963">Cytoplasm</keyword>
<accession>A0A0E3L832</accession>
<dbReference type="InterPro" id="IPR019798">
    <property type="entry name" value="Ser_HO-MeTrfase_PLP_BS"/>
</dbReference>